<organism evidence="2 3">
    <name type="scientific">Sphaerisporangium aureirubrum</name>
    <dbReference type="NCBI Taxonomy" id="1544736"/>
    <lineage>
        <taxon>Bacteria</taxon>
        <taxon>Bacillati</taxon>
        <taxon>Actinomycetota</taxon>
        <taxon>Actinomycetes</taxon>
        <taxon>Streptosporangiales</taxon>
        <taxon>Streptosporangiaceae</taxon>
        <taxon>Sphaerisporangium</taxon>
    </lineage>
</organism>
<sequence>METFLFDLLSSVSVTALTVVAGWVTARWARRLPGVLLGRLMGLGVVRVYRRQAQANADLPAALSRARWVKVLAGRGNEMTRDGFGPVWERAEGPQLDFVEVLLPDPVPGAPSWLSRRAAEVHRVDMGFTPALLASQVCLNAAYIEEIARRTGKVRLRFYELPNLHRVILTDEVAYLTIYRSDRHGRNSPCLVARRPGALYDYAASLFATAWESSRPIEQGTGRATPPAEPRRAVDAA</sequence>
<gene>
    <name evidence="2" type="ORF">ACFP1K_27060</name>
</gene>
<proteinExistence type="predicted"/>
<comment type="caution">
    <text evidence="2">The sequence shown here is derived from an EMBL/GenBank/DDBJ whole genome shotgun (WGS) entry which is preliminary data.</text>
</comment>
<keyword evidence="3" id="KW-1185">Reference proteome</keyword>
<accession>A0ABW1NNG6</accession>
<evidence type="ECO:0000313" key="2">
    <source>
        <dbReference type="EMBL" id="MFC6084850.1"/>
    </source>
</evidence>
<reference evidence="3" key="1">
    <citation type="journal article" date="2019" name="Int. J. Syst. Evol. Microbiol.">
        <title>The Global Catalogue of Microorganisms (GCM) 10K type strain sequencing project: providing services to taxonomists for standard genome sequencing and annotation.</title>
        <authorList>
            <consortium name="The Broad Institute Genomics Platform"/>
            <consortium name="The Broad Institute Genome Sequencing Center for Infectious Disease"/>
            <person name="Wu L."/>
            <person name="Ma J."/>
        </authorList>
    </citation>
    <scope>NUCLEOTIDE SEQUENCE [LARGE SCALE GENOMIC DNA]</scope>
    <source>
        <strain evidence="3">JCM 30346</strain>
    </source>
</reference>
<evidence type="ECO:0000256" key="1">
    <source>
        <dbReference type="SAM" id="MobiDB-lite"/>
    </source>
</evidence>
<dbReference type="RefSeq" id="WP_380758348.1">
    <property type="nucleotide sequence ID" value="NZ_JBHSRF010000050.1"/>
</dbReference>
<dbReference type="EMBL" id="JBHSRF010000050">
    <property type="protein sequence ID" value="MFC6084850.1"/>
    <property type="molecule type" value="Genomic_DNA"/>
</dbReference>
<dbReference type="Proteomes" id="UP001596137">
    <property type="component" value="Unassembled WGS sequence"/>
</dbReference>
<name>A0ABW1NNG6_9ACTN</name>
<feature type="region of interest" description="Disordered" evidence="1">
    <location>
        <begin position="217"/>
        <end position="237"/>
    </location>
</feature>
<protein>
    <submittedName>
        <fullName evidence="2">Uncharacterized protein</fullName>
    </submittedName>
</protein>
<evidence type="ECO:0000313" key="3">
    <source>
        <dbReference type="Proteomes" id="UP001596137"/>
    </source>
</evidence>